<evidence type="ECO:0000256" key="2">
    <source>
        <dbReference type="ARBA" id="ARBA00022857"/>
    </source>
</evidence>
<sequence length="271" mass="29339">MVDFNVNGKSAVITGGTRGLGLYCAEALVVNGASIVIITSRKAKAGEEARQYLLKKAEEANNSKCQVISIPADLSNDQDCLRFFEDSNKFLKGKLDILIANAGATWGAPLEQHQPEHLRKVLNLNVVALYHTIKLFVPLLEKATNLQDPSRILLMSSIISVTTSDHVGVYGYLASKAAVTHLGRNLAVQFGSRNINVNSIAPGFFPSKMANGLIEAAGSLMTDTNPRHRLGEKEDLQNLVLFLCSKQSNYLNGVFIPIDGGAHLNQPAAHF</sequence>
<evidence type="ECO:0000256" key="3">
    <source>
        <dbReference type="ARBA" id="ARBA00023002"/>
    </source>
</evidence>
<accession>A0A9W4TWR2</accession>
<dbReference type="Pfam" id="PF13561">
    <property type="entry name" value="adh_short_C2"/>
    <property type="match status" value="1"/>
</dbReference>
<evidence type="ECO:0000256" key="1">
    <source>
        <dbReference type="ARBA" id="ARBA00006484"/>
    </source>
</evidence>
<keyword evidence="2" id="KW-0521">NADP</keyword>
<dbReference type="InterPro" id="IPR036291">
    <property type="entry name" value="NAD(P)-bd_dom_sf"/>
</dbReference>
<keyword evidence="5" id="KW-1185">Reference proteome</keyword>
<organism evidence="4 5">
    <name type="scientific">Candida verbasci</name>
    <dbReference type="NCBI Taxonomy" id="1227364"/>
    <lineage>
        <taxon>Eukaryota</taxon>
        <taxon>Fungi</taxon>
        <taxon>Dikarya</taxon>
        <taxon>Ascomycota</taxon>
        <taxon>Saccharomycotina</taxon>
        <taxon>Pichiomycetes</taxon>
        <taxon>Debaryomycetaceae</taxon>
        <taxon>Candida/Lodderomyces clade</taxon>
        <taxon>Candida</taxon>
    </lineage>
</organism>
<dbReference type="InterPro" id="IPR002347">
    <property type="entry name" value="SDR_fam"/>
</dbReference>
<gene>
    <name evidence="4" type="ORF">CANVERA_P2259</name>
</gene>
<dbReference type="InterPro" id="IPR052178">
    <property type="entry name" value="Sec_Metab_Biosynth_SDR"/>
</dbReference>
<dbReference type="AlphaFoldDB" id="A0A9W4TWR2"/>
<proteinExistence type="inferred from homology"/>
<dbReference type="Gene3D" id="3.40.50.720">
    <property type="entry name" value="NAD(P)-binding Rossmann-like Domain"/>
    <property type="match status" value="1"/>
</dbReference>
<dbReference type="PANTHER" id="PTHR43618">
    <property type="entry name" value="7-ALPHA-HYDROXYSTEROID DEHYDROGENASE"/>
    <property type="match status" value="1"/>
</dbReference>
<dbReference type="Proteomes" id="UP001152885">
    <property type="component" value="Unassembled WGS sequence"/>
</dbReference>
<protein>
    <submittedName>
        <fullName evidence="4">Uncharacterized protein</fullName>
    </submittedName>
</protein>
<keyword evidence="3" id="KW-0560">Oxidoreductase</keyword>
<comment type="caution">
    <text evidence="4">The sequence shown here is derived from an EMBL/GenBank/DDBJ whole genome shotgun (WGS) entry which is preliminary data.</text>
</comment>
<dbReference type="PRINTS" id="PR00081">
    <property type="entry name" value="GDHRDH"/>
</dbReference>
<reference evidence="4" key="1">
    <citation type="submission" date="2022-12" db="EMBL/GenBank/DDBJ databases">
        <authorList>
            <person name="Brejova B."/>
        </authorList>
    </citation>
    <scope>NUCLEOTIDE SEQUENCE</scope>
</reference>
<dbReference type="FunFam" id="3.40.50.720:FF:000084">
    <property type="entry name" value="Short-chain dehydrogenase reductase"/>
    <property type="match status" value="1"/>
</dbReference>
<dbReference type="PANTHER" id="PTHR43618:SF12">
    <property type="entry name" value="OXIDOREDUCTASE, SHORT-CHAIN DEHYDROGENASE_REDUCTASE FAMILY (AFU_ORTHOLOGUE AFUA_1G14540)"/>
    <property type="match status" value="1"/>
</dbReference>
<dbReference type="EMBL" id="CANTUO010000002">
    <property type="protein sequence ID" value="CAI5757746.1"/>
    <property type="molecule type" value="Genomic_DNA"/>
</dbReference>
<evidence type="ECO:0000313" key="5">
    <source>
        <dbReference type="Proteomes" id="UP001152885"/>
    </source>
</evidence>
<name>A0A9W4TWR2_9ASCO</name>
<dbReference type="GO" id="GO:0016491">
    <property type="term" value="F:oxidoreductase activity"/>
    <property type="evidence" value="ECO:0007669"/>
    <property type="project" value="UniProtKB-KW"/>
</dbReference>
<dbReference type="OrthoDB" id="294295at2759"/>
<evidence type="ECO:0000313" key="4">
    <source>
        <dbReference type="EMBL" id="CAI5757746.1"/>
    </source>
</evidence>
<dbReference type="SUPFAM" id="SSF51735">
    <property type="entry name" value="NAD(P)-binding Rossmann-fold domains"/>
    <property type="match status" value="1"/>
</dbReference>
<comment type="similarity">
    <text evidence="1">Belongs to the short-chain dehydrogenases/reductases (SDR) family.</text>
</comment>